<evidence type="ECO:0000256" key="1">
    <source>
        <dbReference type="SAM" id="MobiDB-lite"/>
    </source>
</evidence>
<proteinExistence type="predicted"/>
<feature type="region of interest" description="Disordered" evidence="1">
    <location>
        <begin position="222"/>
        <end position="247"/>
    </location>
</feature>
<reference evidence="2" key="1">
    <citation type="submission" date="2019-08" db="EMBL/GenBank/DDBJ databases">
        <authorList>
            <person name="Kucharzyk K."/>
            <person name="Murdoch R.W."/>
            <person name="Higgins S."/>
            <person name="Loffler F."/>
        </authorList>
    </citation>
    <scope>NUCLEOTIDE SEQUENCE</scope>
</reference>
<dbReference type="EMBL" id="VSSQ01053132">
    <property type="protein sequence ID" value="MPN07171.1"/>
    <property type="molecule type" value="Genomic_DNA"/>
</dbReference>
<protein>
    <submittedName>
        <fullName evidence="2">Uncharacterized protein</fullName>
    </submittedName>
</protein>
<feature type="compositionally biased region" description="Polar residues" evidence="1">
    <location>
        <begin position="190"/>
        <end position="202"/>
    </location>
</feature>
<feature type="compositionally biased region" description="Pro residues" evidence="1">
    <location>
        <begin position="75"/>
        <end position="84"/>
    </location>
</feature>
<evidence type="ECO:0000313" key="2">
    <source>
        <dbReference type="EMBL" id="MPN07171.1"/>
    </source>
</evidence>
<accession>A0A645EYR4</accession>
<feature type="region of interest" description="Disordered" evidence="1">
    <location>
        <begin position="29"/>
        <end position="202"/>
    </location>
</feature>
<feature type="compositionally biased region" description="Low complexity" evidence="1">
    <location>
        <begin position="107"/>
        <end position="119"/>
    </location>
</feature>
<comment type="caution">
    <text evidence="2">The sequence shown here is derived from an EMBL/GenBank/DDBJ whole genome shotgun (WGS) entry which is preliminary data.</text>
</comment>
<feature type="compositionally biased region" description="Pro residues" evidence="1">
    <location>
        <begin position="224"/>
        <end position="240"/>
    </location>
</feature>
<dbReference type="AlphaFoldDB" id="A0A645EYR4"/>
<organism evidence="2">
    <name type="scientific">bioreactor metagenome</name>
    <dbReference type="NCBI Taxonomy" id="1076179"/>
    <lineage>
        <taxon>unclassified sequences</taxon>
        <taxon>metagenomes</taxon>
        <taxon>ecological metagenomes</taxon>
    </lineage>
</organism>
<sequence length="283" mass="29473">MEDEYGSSSGRDAGLPRRFRIRMFSASSPLASATRSGAGDGISAAAMERHKQANVERPSAATCRRRRVLASTPSPGQPSTPAKPPQARSCSMLQAVSLPARTMTRRSSAMPAAAQAGACGSHGGATRANQPPACDSLERAGSNRLISPTPLRPTSNSVSVPRGQPPPGNSASSSGWPLGMAASAREASVSPRQTSPLASTSAKARALMVVASIPIWSARLRSIRPPPSLAPRQKFPPPTTIPSCTPKRAQSLITAETRSNTSKSRPVFFSPASASPLIFKSAR</sequence>
<name>A0A645EYR4_9ZZZZ</name>
<gene>
    <name evidence="2" type="ORF">SDC9_154437</name>
</gene>